<organism evidence="3 4">
    <name type="scientific">Proteiniclasticum ruminis</name>
    <dbReference type="NCBI Taxonomy" id="398199"/>
    <lineage>
        <taxon>Bacteria</taxon>
        <taxon>Bacillati</taxon>
        <taxon>Bacillota</taxon>
        <taxon>Clostridia</taxon>
        <taxon>Eubacteriales</taxon>
        <taxon>Clostridiaceae</taxon>
        <taxon>Proteiniclasticum</taxon>
    </lineage>
</organism>
<name>A0A1G8QW09_9CLOT</name>
<feature type="domain" description="HTH cro/C1-type" evidence="2">
    <location>
        <begin position="7"/>
        <end position="61"/>
    </location>
</feature>
<dbReference type="Gene3D" id="1.10.260.40">
    <property type="entry name" value="lambda repressor-like DNA-binding domains"/>
    <property type="match status" value="1"/>
</dbReference>
<dbReference type="InterPro" id="IPR001387">
    <property type="entry name" value="Cro/C1-type_HTH"/>
</dbReference>
<keyword evidence="1" id="KW-0238">DNA-binding</keyword>
<evidence type="ECO:0000313" key="3">
    <source>
        <dbReference type="EMBL" id="SDJ08813.1"/>
    </source>
</evidence>
<dbReference type="AlphaFoldDB" id="A0A1G8QW09"/>
<dbReference type="SMART" id="SM00530">
    <property type="entry name" value="HTH_XRE"/>
    <property type="match status" value="1"/>
</dbReference>
<dbReference type="PANTHER" id="PTHR46558">
    <property type="entry name" value="TRACRIPTIONAL REGULATORY PROTEIN-RELATED-RELATED"/>
    <property type="match status" value="1"/>
</dbReference>
<dbReference type="CDD" id="cd00093">
    <property type="entry name" value="HTH_XRE"/>
    <property type="match status" value="1"/>
</dbReference>
<gene>
    <name evidence="3" type="ORF">SAMN05421804_10782</name>
</gene>
<dbReference type="RefSeq" id="WP_143004638.1">
    <property type="nucleotide sequence ID" value="NZ_FNDZ01000007.1"/>
</dbReference>
<sequence>MAMENNIKLFRAKLGYTQEDLAKKVDVTRQTIIALEKGSYTPSLELAFKLSDLFQVPIEEIFYRTEDKK</sequence>
<dbReference type="GO" id="GO:0003677">
    <property type="term" value="F:DNA binding"/>
    <property type="evidence" value="ECO:0007669"/>
    <property type="project" value="UniProtKB-KW"/>
</dbReference>
<dbReference type="Proteomes" id="UP000183255">
    <property type="component" value="Unassembled WGS sequence"/>
</dbReference>
<evidence type="ECO:0000256" key="1">
    <source>
        <dbReference type="ARBA" id="ARBA00023125"/>
    </source>
</evidence>
<evidence type="ECO:0000259" key="2">
    <source>
        <dbReference type="PROSITE" id="PS50943"/>
    </source>
</evidence>
<dbReference type="Pfam" id="PF01381">
    <property type="entry name" value="HTH_3"/>
    <property type="match status" value="1"/>
</dbReference>
<evidence type="ECO:0000313" key="4">
    <source>
        <dbReference type="Proteomes" id="UP000183255"/>
    </source>
</evidence>
<dbReference type="InterPro" id="IPR010982">
    <property type="entry name" value="Lambda_DNA-bd_dom_sf"/>
</dbReference>
<proteinExistence type="predicted"/>
<reference evidence="3 4" key="1">
    <citation type="submission" date="2016-10" db="EMBL/GenBank/DDBJ databases">
        <authorList>
            <person name="de Groot N.N."/>
        </authorList>
    </citation>
    <scope>NUCLEOTIDE SEQUENCE [LARGE SCALE GENOMIC DNA]</scope>
    <source>
        <strain evidence="3 4">CGMCC 1.5058</strain>
    </source>
</reference>
<dbReference type="PROSITE" id="PS50943">
    <property type="entry name" value="HTH_CROC1"/>
    <property type="match status" value="1"/>
</dbReference>
<dbReference type="EMBL" id="FNDZ01000007">
    <property type="protein sequence ID" value="SDJ08813.1"/>
    <property type="molecule type" value="Genomic_DNA"/>
</dbReference>
<dbReference type="PANTHER" id="PTHR46558:SF4">
    <property type="entry name" value="DNA-BIDING PHAGE PROTEIN"/>
    <property type="match status" value="1"/>
</dbReference>
<dbReference type="SUPFAM" id="SSF47413">
    <property type="entry name" value="lambda repressor-like DNA-binding domains"/>
    <property type="match status" value="1"/>
</dbReference>
<protein>
    <submittedName>
        <fullName evidence="3">Putative transcriptional regulator</fullName>
    </submittedName>
</protein>
<accession>A0A1G8QW09</accession>